<comment type="caution">
    <text evidence="2">The sequence shown here is derived from an EMBL/GenBank/DDBJ whole genome shotgun (WGS) entry which is preliminary data.</text>
</comment>
<accession>A0ABD2NX87</accession>
<dbReference type="AlphaFoldDB" id="A0ABD2NX87"/>
<evidence type="ECO:0000256" key="1">
    <source>
        <dbReference type="SAM" id="MobiDB-lite"/>
    </source>
</evidence>
<proteinExistence type="predicted"/>
<dbReference type="EMBL" id="JABFTP020000144">
    <property type="protein sequence ID" value="KAL3283214.1"/>
    <property type="molecule type" value="Genomic_DNA"/>
</dbReference>
<reference evidence="2 3" key="1">
    <citation type="journal article" date="2021" name="BMC Biol.">
        <title>Horizontally acquired antibacterial genes associated with adaptive radiation of ladybird beetles.</title>
        <authorList>
            <person name="Li H.S."/>
            <person name="Tang X.F."/>
            <person name="Huang Y.H."/>
            <person name="Xu Z.Y."/>
            <person name="Chen M.L."/>
            <person name="Du X.Y."/>
            <person name="Qiu B.Y."/>
            <person name="Chen P.T."/>
            <person name="Zhang W."/>
            <person name="Slipinski A."/>
            <person name="Escalona H.E."/>
            <person name="Waterhouse R.M."/>
            <person name="Zwick A."/>
            <person name="Pang H."/>
        </authorList>
    </citation>
    <scope>NUCLEOTIDE SEQUENCE [LARGE SCALE GENOMIC DNA]</scope>
    <source>
        <strain evidence="2">SYSU2018</strain>
    </source>
</reference>
<evidence type="ECO:0000313" key="2">
    <source>
        <dbReference type="EMBL" id="KAL3283214.1"/>
    </source>
</evidence>
<feature type="region of interest" description="Disordered" evidence="1">
    <location>
        <begin position="1"/>
        <end position="23"/>
    </location>
</feature>
<keyword evidence="3" id="KW-1185">Reference proteome</keyword>
<name>A0ABD2NX87_9CUCU</name>
<protein>
    <submittedName>
        <fullName evidence="2">Uncharacterized protein</fullName>
    </submittedName>
</protein>
<evidence type="ECO:0000313" key="3">
    <source>
        <dbReference type="Proteomes" id="UP001516400"/>
    </source>
</evidence>
<dbReference type="Proteomes" id="UP001516400">
    <property type="component" value="Unassembled WGS sequence"/>
</dbReference>
<organism evidence="2 3">
    <name type="scientific">Cryptolaemus montrouzieri</name>
    <dbReference type="NCBI Taxonomy" id="559131"/>
    <lineage>
        <taxon>Eukaryota</taxon>
        <taxon>Metazoa</taxon>
        <taxon>Ecdysozoa</taxon>
        <taxon>Arthropoda</taxon>
        <taxon>Hexapoda</taxon>
        <taxon>Insecta</taxon>
        <taxon>Pterygota</taxon>
        <taxon>Neoptera</taxon>
        <taxon>Endopterygota</taxon>
        <taxon>Coleoptera</taxon>
        <taxon>Polyphaga</taxon>
        <taxon>Cucujiformia</taxon>
        <taxon>Coccinelloidea</taxon>
        <taxon>Coccinellidae</taxon>
        <taxon>Scymninae</taxon>
        <taxon>Scymnini</taxon>
        <taxon>Cryptolaemus</taxon>
    </lineage>
</organism>
<sequence>MQSADFESSLLSSSHSSKEDEEGENDIVENLYILLNPKYKKEPKASGIELSMEMRVELPPVALTCDKTSVSHRAASLIASVVSKDFD</sequence>
<gene>
    <name evidence="2" type="ORF">HHI36_006363</name>
</gene>